<feature type="domain" description="Sialidase" evidence="2">
    <location>
        <begin position="73"/>
        <end position="403"/>
    </location>
</feature>
<accession>A0A7W7KQB5</accession>
<dbReference type="InterPro" id="IPR036278">
    <property type="entry name" value="Sialidase_sf"/>
</dbReference>
<evidence type="ECO:0000256" key="1">
    <source>
        <dbReference type="SAM" id="MobiDB-lite"/>
    </source>
</evidence>
<evidence type="ECO:0000313" key="3">
    <source>
        <dbReference type="EMBL" id="MBB4866313.1"/>
    </source>
</evidence>
<proteinExistence type="predicted"/>
<protein>
    <submittedName>
        <fullName evidence="3">Putative neuraminidase</fullName>
    </submittedName>
</protein>
<dbReference type="PANTHER" id="PTHR43752:SF2">
    <property type="entry name" value="BNR_ASP-BOX REPEAT FAMILY PROTEIN"/>
    <property type="match status" value="1"/>
</dbReference>
<feature type="region of interest" description="Disordered" evidence="1">
    <location>
        <begin position="265"/>
        <end position="291"/>
    </location>
</feature>
<dbReference type="InterPro" id="IPR011040">
    <property type="entry name" value="Sialidase"/>
</dbReference>
<dbReference type="SUPFAM" id="SSF50939">
    <property type="entry name" value="Sialidases"/>
    <property type="match status" value="1"/>
</dbReference>
<dbReference type="Proteomes" id="UP000566995">
    <property type="component" value="Unassembled WGS sequence"/>
</dbReference>
<name>A0A7W7KQB5_PSENT</name>
<sequence length="426" mass="47144">MNTFILRCAGGLLVAVVFGLAWYQAPSFEVADFAIDSRAEPGAAQSSSLTRRFASSDMRDFVHSASLATLPDGALLAAWFAGTREGSADVQIRAAQFDAATGQWSAERVLATRIGTEQAVQKNIRKLGNPVIALSPDNRLWLFYVSVSVGGWAGSAINAMHSDDLGRTWSTPRQLLTTPFLNLSTLVRGAPVFHRDGSIGLPVYHEFMGKFAEYLYLNRDGKVLDKFRISKGKHSLQPTVVAQDGRQAVALLRYAGEQHHRVLASRTSDAGQTWSEPQPVEPSNPNSSLAAVGRSNGNLLVAMNDLEDGRFRLTLYETDAQLRNWRQVSQLDESPDPWGDPVPPEVFRALIGETWETVGARQQQALEQTFFASVSQRMCESGQCRFEYEYPYFARDAAGAYHLVYSWNDTFIKHVSFTDAWVEGQP</sequence>
<dbReference type="AlphaFoldDB" id="A0A7W7KQB5"/>
<dbReference type="CDD" id="cd15482">
    <property type="entry name" value="Sialidase_non-viral"/>
    <property type="match status" value="1"/>
</dbReference>
<feature type="compositionally biased region" description="Polar residues" evidence="1">
    <location>
        <begin position="265"/>
        <end position="289"/>
    </location>
</feature>
<dbReference type="RefSeq" id="WP_184594680.1">
    <property type="nucleotide sequence ID" value="NZ_JACHLI010000026.1"/>
</dbReference>
<gene>
    <name evidence="3" type="ORF">HNP46_005218</name>
</gene>
<evidence type="ECO:0000313" key="4">
    <source>
        <dbReference type="Proteomes" id="UP000566995"/>
    </source>
</evidence>
<comment type="caution">
    <text evidence="3">The sequence shown here is derived from an EMBL/GenBank/DDBJ whole genome shotgun (WGS) entry which is preliminary data.</text>
</comment>
<dbReference type="Pfam" id="PF13088">
    <property type="entry name" value="BNR_2"/>
    <property type="match status" value="1"/>
</dbReference>
<dbReference type="EMBL" id="JACHLI010000026">
    <property type="protein sequence ID" value="MBB4866313.1"/>
    <property type="molecule type" value="Genomic_DNA"/>
</dbReference>
<evidence type="ECO:0000259" key="2">
    <source>
        <dbReference type="Pfam" id="PF13088"/>
    </source>
</evidence>
<dbReference type="Gene3D" id="2.120.10.10">
    <property type="match status" value="1"/>
</dbReference>
<reference evidence="3 4" key="1">
    <citation type="submission" date="2020-08" db="EMBL/GenBank/DDBJ databases">
        <title>Functional genomics of gut bacteria from endangered species of beetles.</title>
        <authorList>
            <person name="Carlos-Shanley C."/>
        </authorList>
    </citation>
    <scope>NUCLEOTIDE SEQUENCE [LARGE SCALE GENOMIC DNA]</scope>
    <source>
        <strain evidence="3 4">S00179</strain>
    </source>
</reference>
<dbReference type="PANTHER" id="PTHR43752">
    <property type="entry name" value="BNR/ASP-BOX REPEAT FAMILY PROTEIN"/>
    <property type="match status" value="1"/>
</dbReference>
<organism evidence="3 4">
    <name type="scientific">Pseudomonas nitroreducens</name>
    <dbReference type="NCBI Taxonomy" id="46680"/>
    <lineage>
        <taxon>Bacteria</taxon>
        <taxon>Pseudomonadati</taxon>
        <taxon>Pseudomonadota</taxon>
        <taxon>Gammaproteobacteria</taxon>
        <taxon>Pseudomonadales</taxon>
        <taxon>Pseudomonadaceae</taxon>
        <taxon>Pseudomonas</taxon>
    </lineage>
</organism>